<protein>
    <submittedName>
        <fullName evidence="1">Uncharacterized protein</fullName>
    </submittedName>
</protein>
<reference evidence="1 2" key="2">
    <citation type="submission" date="2017-10" db="EMBL/GenBank/DDBJ databases">
        <title>Genome analyses suggest a sexual origin of heterokaryosis in a supposedly ancient asexual fungus.</title>
        <authorList>
            <person name="Corradi N."/>
            <person name="Sedzielewska K."/>
            <person name="Noel J."/>
            <person name="Charron P."/>
            <person name="Farinelli L."/>
            <person name="Marton T."/>
            <person name="Kruger M."/>
            <person name="Pelin A."/>
            <person name="Brachmann A."/>
            <person name="Corradi N."/>
        </authorList>
    </citation>
    <scope>NUCLEOTIDE SEQUENCE [LARGE SCALE GENOMIC DNA]</scope>
    <source>
        <strain evidence="1 2">A1</strain>
    </source>
</reference>
<gene>
    <name evidence="1" type="ORF">RhiirA1_460704</name>
</gene>
<dbReference type="VEuPathDB" id="FungiDB:RhiirA1_460704"/>
<dbReference type="EMBL" id="LLXH01000520">
    <property type="protein sequence ID" value="PKC65722.1"/>
    <property type="molecule type" value="Genomic_DNA"/>
</dbReference>
<evidence type="ECO:0000313" key="2">
    <source>
        <dbReference type="Proteomes" id="UP000232688"/>
    </source>
</evidence>
<proteinExistence type="predicted"/>
<name>A0A2N0RR03_9GLOM</name>
<evidence type="ECO:0000313" key="1">
    <source>
        <dbReference type="EMBL" id="PKC65722.1"/>
    </source>
</evidence>
<organism evidence="1 2">
    <name type="scientific">Rhizophagus irregularis</name>
    <dbReference type="NCBI Taxonomy" id="588596"/>
    <lineage>
        <taxon>Eukaryota</taxon>
        <taxon>Fungi</taxon>
        <taxon>Fungi incertae sedis</taxon>
        <taxon>Mucoromycota</taxon>
        <taxon>Glomeromycotina</taxon>
        <taxon>Glomeromycetes</taxon>
        <taxon>Glomerales</taxon>
        <taxon>Glomeraceae</taxon>
        <taxon>Rhizophagus</taxon>
    </lineage>
</organism>
<accession>A0A2N0RR03</accession>
<reference evidence="1 2" key="1">
    <citation type="submission" date="2017-10" db="EMBL/GenBank/DDBJ databases">
        <title>Extensive intraspecific genome diversity in a model arbuscular mycorrhizal fungus.</title>
        <authorList>
            <person name="Chen E.C.H."/>
            <person name="Morin E."/>
            <person name="Baudet D."/>
            <person name="Noel J."/>
            <person name="Ndikumana S."/>
            <person name="Charron P."/>
            <person name="St-Onge C."/>
            <person name="Giorgi J."/>
            <person name="Grigoriev I.V."/>
            <person name="Roux C."/>
            <person name="Martin F.M."/>
            <person name="Corradi N."/>
        </authorList>
    </citation>
    <scope>NUCLEOTIDE SEQUENCE [LARGE SCALE GENOMIC DNA]</scope>
    <source>
        <strain evidence="1 2">A1</strain>
    </source>
</reference>
<comment type="caution">
    <text evidence="1">The sequence shown here is derived from an EMBL/GenBank/DDBJ whole genome shotgun (WGS) entry which is preliminary data.</text>
</comment>
<dbReference type="AlphaFoldDB" id="A0A2N0RR03"/>
<sequence>MCNTSGWDEKYIHSLLDFLEWIDVISKYHKNIDGSWKKVSLKPMIKVALKKLNGS</sequence>
<dbReference type="Proteomes" id="UP000232688">
    <property type="component" value="Unassembled WGS sequence"/>
</dbReference>